<evidence type="ECO:0000256" key="6">
    <source>
        <dbReference type="ARBA" id="ARBA00022490"/>
    </source>
</evidence>
<sequence length="649" mass="71001">MRFPVRFPVLASLAALLVAGCSAEDLPSQERVIAPVLTTEQAMDEFTYARPLEARVTHVALDLDLDFEGKRVEGTATLDIQAAEDATEIVLDSDGLMIGGIADGNGNALDYEIGESDPDKGEPITVKLGELTGPGLQQIVISYASGPEAEALQWLAPEQTAGGKQPFVFSQGQAILNRSWIPTQDSPGIRQTWEARITAPDPLTVVMSGISRGDPEELQAVEGQSARRAFEFTMDNSIPPYLIAIAAGNLEFAELGPRSGVWAEPEQIEAAAEELGDTEAMIDAAEGLYGSYRWGRYDMIVLPPAFPYGGMENPVMTFLTPTFIAGDRSNTGLIAHELAHSWSGNLVTYASWRDGWLNEGVTSYLTNRISEEVFGETRAMQERALEYAGVEEALESLGADNPRTALRTPDELNPLEYNSAIVYDKGALFLHTLESIIGREPFDEFMRGWFDRNAFQPATSEMFLADLREYVVQGDEELEASLMLDEWLYGTGLPENAVAPDPQAFAAVDGAVEAYSADAVLPTSDVWAAWSAFEQRRFLEELPDEMSDRELAALNETLGLSGSGNNEVLFLWLEAALRNEYQPAVAQAEGFLGRVGRNKFVEPLFEALWNTGAWGQPIATRIYDETRGSYHSYTRSQVDPIVGYEASGA</sequence>
<evidence type="ECO:0000256" key="8">
    <source>
        <dbReference type="ARBA" id="ARBA00022723"/>
    </source>
</evidence>
<feature type="binding site" evidence="13">
    <location>
        <begin position="307"/>
        <end position="312"/>
    </location>
    <ligand>
        <name>a peptide</name>
        <dbReference type="ChEBI" id="CHEBI:60466"/>
    </ligand>
</feature>
<dbReference type="InterPro" id="IPR045357">
    <property type="entry name" value="Aminopeptidase_N-like_N"/>
</dbReference>
<dbReference type="SUPFAM" id="SSF63737">
    <property type="entry name" value="Leukotriene A4 hydrolase N-terminal domain"/>
    <property type="match status" value="1"/>
</dbReference>
<evidence type="ECO:0000313" key="17">
    <source>
        <dbReference type="EMBL" id="KLI62928.1"/>
    </source>
</evidence>
<dbReference type="RefSeq" id="WP_047094447.1">
    <property type="nucleotide sequence ID" value="NZ_LBHU01000004.1"/>
</dbReference>
<dbReference type="Pfam" id="PF01433">
    <property type="entry name" value="Peptidase_M1"/>
    <property type="match status" value="1"/>
</dbReference>
<gene>
    <name evidence="17" type="ORF">AAV99_12790</name>
</gene>
<dbReference type="OrthoDB" id="100605at2"/>
<comment type="cofactor">
    <cofactor evidence="14">
        <name>Zn(2+)</name>
        <dbReference type="ChEBI" id="CHEBI:29105"/>
    </cofactor>
    <text evidence="14">Binds 1 zinc ion per subunit.</text>
</comment>
<dbReference type="InterPro" id="IPR015211">
    <property type="entry name" value="Peptidase_M1_C"/>
</dbReference>
<feature type="binding site" evidence="13">
    <location>
        <begin position="597"/>
        <end position="599"/>
    </location>
    <ligand>
        <name>a peptide</name>
        <dbReference type="ChEBI" id="CHEBI:60466"/>
    </ligand>
</feature>
<dbReference type="Proteomes" id="UP000053455">
    <property type="component" value="Unassembled WGS sequence"/>
</dbReference>
<dbReference type="FunFam" id="3.30.2010.30:FF:000001">
    <property type="entry name" value="Leukotriene A(4) hydrolase"/>
    <property type="match status" value="1"/>
</dbReference>
<keyword evidence="18" id="KW-1185">Reference proteome</keyword>
<dbReference type="SUPFAM" id="SSF55486">
    <property type="entry name" value="Metalloproteases ('zincins'), catalytic domain"/>
    <property type="match status" value="1"/>
</dbReference>
<name>A0A0H0XK11_9SPHN</name>
<dbReference type="InterPro" id="IPR042097">
    <property type="entry name" value="Aminopeptidase_N-like_N_sf"/>
</dbReference>
<evidence type="ECO:0000256" key="12">
    <source>
        <dbReference type="PIRSR" id="PIRSR634015-1"/>
    </source>
</evidence>
<dbReference type="InterPro" id="IPR001930">
    <property type="entry name" value="Peptidase_M1"/>
</dbReference>
<keyword evidence="9" id="KW-0378">Hydrolase</keyword>
<evidence type="ECO:0000256" key="5">
    <source>
        <dbReference type="ARBA" id="ARBA00015611"/>
    </source>
</evidence>
<comment type="subcellular location">
    <subcellularLocation>
        <location evidence="2">Cytoplasm</location>
    </subcellularLocation>
</comment>
<keyword evidence="6" id="KW-0963">Cytoplasm</keyword>
<dbReference type="GO" id="GO:0006508">
    <property type="term" value="P:proteolysis"/>
    <property type="evidence" value="ECO:0007669"/>
    <property type="project" value="UniProtKB-KW"/>
</dbReference>
<evidence type="ECO:0000256" key="14">
    <source>
        <dbReference type="PIRSR" id="PIRSR634015-3"/>
    </source>
</evidence>
<dbReference type="AlphaFoldDB" id="A0A0H0XK11"/>
<dbReference type="InterPro" id="IPR038502">
    <property type="entry name" value="M1_LTA-4_hydro/amino_C_sf"/>
</dbReference>
<dbReference type="Gene3D" id="1.25.40.320">
    <property type="entry name" value="Peptidase M1, leukotriene A4 hydrolase/aminopeptidase C-terminal domain"/>
    <property type="match status" value="1"/>
</dbReference>
<keyword evidence="8 14" id="KW-0479">Metal-binding</keyword>
<comment type="caution">
    <text evidence="17">The sequence shown here is derived from an EMBL/GenBank/DDBJ whole genome shotgun (WGS) entry which is preliminary data.</text>
</comment>
<proteinExistence type="inferred from homology"/>
<evidence type="ECO:0000256" key="4">
    <source>
        <dbReference type="ARBA" id="ARBA00012564"/>
    </source>
</evidence>
<dbReference type="InterPro" id="IPR034015">
    <property type="entry name" value="M1_LTA4H"/>
</dbReference>
<dbReference type="SUPFAM" id="SSF48371">
    <property type="entry name" value="ARM repeat"/>
    <property type="match status" value="1"/>
</dbReference>
<feature type="binding site" evidence="14">
    <location>
        <position position="359"/>
    </location>
    <ligand>
        <name>Zn(2+)</name>
        <dbReference type="ChEBI" id="CHEBI:29105"/>
        <note>catalytic</note>
    </ligand>
</feature>
<feature type="binding site" evidence="14">
    <location>
        <position position="336"/>
    </location>
    <ligand>
        <name>Zn(2+)</name>
        <dbReference type="ChEBI" id="CHEBI:29105"/>
        <note>catalytic</note>
    </ligand>
</feature>
<feature type="active site" description="Proton acceptor" evidence="12">
    <location>
        <position position="337"/>
    </location>
</feature>
<dbReference type="InterPro" id="IPR049980">
    <property type="entry name" value="LTA4H_cat"/>
</dbReference>
<feature type="binding site" evidence="14">
    <location>
        <position position="340"/>
    </location>
    <ligand>
        <name>Zn(2+)</name>
        <dbReference type="ChEBI" id="CHEBI:29105"/>
        <note>catalytic</note>
    </ligand>
</feature>
<evidence type="ECO:0000256" key="11">
    <source>
        <dbReference type="ARBA" id="ARBA00023049"/>
    </source>
</evidence>
<dbReference type="InterPro" id="IPR016024">
    <property type="entry name" value="ARM-type_fold"/>
</dbReference>
<dbReference type="InterPro" id="IPR027268">
    <property type="entry name" value="Peptidase_M4/M1_CTD_sf"/>
</dbReference>
<dbReference type="Gene3D" id="2.60.40.1730">
    <property type="entry name" value="tricorn interacting facor f3 domain"/>
    <property type="match status" value="1"/>
</dbReference>
<dbReference type="STRING" id="874156.GCA_001021555_02641"/>
<keyword evidence="10 14" id="KW-0862">Zinc</keyword>
<keyword evidence="11" id="KW-0482">Metalloprotease</keyword>
<feature type="active site" description="Proton donor" evidence="12">
    <location>
        <position position="423"/>
    </location>
</feature>
<feature type="signal peptide" evidence="15">
    <location>
        <begin position="1"/>
        <end position="23"/>
    </location>
</feature>
<evidence type="ECO:0000259" key="16">
    <source>
        <dbReference type="SMART" id="SM01263"/>
    </source>
</evidence>
<evidence type="ECO:0000256" key="13">
    <source>
        <dbReference type="PIRSR" id="PIRSR634015-2"/>
    </source>
</evidence>
<evidence type="ECO:0000256" key="7">
    <source>
        <dbReference type="ARBA" id="ARBA00022670"/>
    </source>
</evidence>
<dbReference type="GO" id="GO:0008270">
    <property type="term" value="F:zinc ion binding"/>
    <property type="evidence" value="ECO:0007669"/>
    <property type="project" value="InterPro"/>
</dbReference>
<dbReference type="PATRIC" id="fig|874156.12.peg.2633"/>
<dbReference type="PROSITE" id="PS51257">
    <property type="entry name" value="PROKAR_LIPOPROTEIN"/>
    <property type="match status" value="1"/>
</dbReference>
<feature type="domain" description="Peptidase M1 leukotriene A4 hydrolase/aminopeptidase C-terminal" evidence="16">
    <location>
        <begin position="502"/>
        <end position="642"/>
    </location>
</feature>
<protein>
    <recommendedName>
        <fullName evidence="5">Aminopeptidase N</fullName>
        <ecNumber evidence="4">3.4.11.2</ecNumber>
    </recommendedName>
</protein>
<evidence type="ECO:0000256" key="10">
    <source>
        <dbReference type="ARBA" id="ARBA00022833"/>
    </source>
</evidence>
<dbReference type="Gene3D" id="1.10.390.10">
    <property type="entry name" value="Neutral Protease Domain 2"/>
    <property type="match status" value="1"/>
</dbReference>
<comment type="similarity">
    <text evidence="3">Belongs to the peptidase M1 family.</text>
</comment>
<dbReference type="GO" id="GO:0016285">
    <property type="term" value="F:alanyl aminopeptidase activity"/>
    <property type="evidence" value="ECO:0007669"/>
    <property type="project" value="UniProtKB-EC"/>
</dbReference>
<evidence type="ECO:0000256" key="2">
    <source>
        <dbReference type="ARBA" id="ARBA00004496"/>
    </source>
</evidence>
<evidence type="ECO:0000313" key="18">
    <source>
        <dbReference type="Proteomes" id="UP000053455"/>
    </source>
</evidence>
<accession>A0A0H0XK11</accession>
<dbReference type="InterPro" id="IPR014782">
    <property type="entry name" value="Peptidase_M1_dom"/>
</dbReference>
<feature type="chain" id="PRO_5002588970" description="Aminopeptidase N" evidence="15">
    <location>
        <begin position="24"/>
        <end position="649"/>
    </location>
</feature>
<dbReference type="GO" id="GO:0008237">
    <property type="term" value="F:metallopeptidase activity"/>
    <property type="evidence" value="ECO:0007669"/>
    <property type="project" value="UniProtKB-KW"/>
</dbReference>
<evidence type="ECO:0000256" key="15">
    <source>
        <dbReference type="SAM" id="SignalP"/>
    </source>
</evidence>
<evidence type="ECO:0000256" key="3">
    <source>
        <dbReference type="ARBA" id="ARBA00010136"/>
    </source>
</evidence>
<dbReference type="Gene3D" id="3.30.2010.30">
    <property type="match status" value="1"/>
</dbReference>
<dbReference type="GO" id="GO:0005737">
    <property type="term" value="C:cytoplasm"/>
    <property type="evidence" value="ECO:0007669"/>
    <property type="project" value="UniProtKB-SubCell"/>
</dbReference>
<organism evidence="17 18">
    <name type="scientific">Aurantiacibacter marinus</name>
    <dbReference type="NCBI Taxonomy" id="874156"/>
    <lineage>
        <taxon>Bacteria</taxon>
        <taxon>Pseudomonadati</taxon>
        <taxon>Pseudomonadota</taxon>
        <taxon>Alphaproteobacteria</taxon>
        <taxon>Sphingomonadales</taxon>
        <taxon>Erythrobacteraceae</taxon>
        <taxon>Aurantiacibacter</taxon>
    </lineage>
</organism>
<reference evidence="17 18" key="1">
    <citation type="submission" date="2015-04" db="EMBL/GenBank/DDBJ databases">
        <title>The draft genome sequence of Erythrobacter marinus HWDM-33.</title>
        <authorList>
            <person name="Zhuang L."/>
            <person name="Liu Y."/>
            <person name="Shao Z."/>
        </authorList>
    </citation>
    <scope>NUCLEOTIDE SEQUENCE [LARGE SCALE GENOMIC DNA]</scope>
    <source>
        <strain evidence="17 18">HWDM-33</strain>
    </source>
</reference>
<dbReference type="PANTHER" id="PTHR45726">
    <property type="entry name" value="LEUKOTRIENE A-4 HYDROLASE"/>
    <property type="match status" value="1"/>
</dbReference>
<comment type="catalytic activity">
    <reaction evidence="1">
        <text>Release of an N-terminal amino acid, Xaa-|-Yaa- from a peptide, amide or arylamide. Xaa is preferably Ala, but may be most amino acids including Pro (slow action). When a terminal hydrophobic residue is followed by a prolyl residue, the two may be released as an intact Xaa-Pro dipeptide.</text>
        <dbReference type="EC" id="3.4.11.2"/>
    </reaction>
</comment>
<evidence type="ECO:0000256" key="1">
    <source>
        <dbReference type="ARBA" id="ARBA00000098"/>
    </source>
</evidence>
<evidence type="ECO:0000256" key="9">
    <source>
        <dbReference type="ARBA" id="ARBA00022801"/>
    </source>
</evidence>
<dbReference type="PANTHER" id="PTHR45726:SF3">
    <property type="entry name" value="LEUKOTRIENE A-4 HYDROLASE"/>
    <property type="match status" value="1"/>
</dbReference>
<dbReference type="Pfam" id="PF17900">
    <property type="entry name" value="Peptidase_M1_N"/>
    <property type="match status" value="1"/>
</dbReference>
<dbReference type="EC" id="3.4.11.2" evidence="4"/>
<feature type="binding site" evidence="13">
    <location>
        <begin position="171"/>
        <end position="173"/>
    </location>
    <ligand>
        <name>a peptide</name>
        <dbReference type="ChEBI" id="CHEBI:60466"/>
    </ligand>
</feature>
<keyword evidence="7" id="KW-0645">Protease</keyword>
<dbReference type="EMBL" id="LBHU01000004">
    <property type="protein sequence ID" value="KLI62928.1"/>
    <property type="molecule type" value="Genomic_DNA"/>
</dbReference>
<keyword evidence="15" id="KW-0732">Signal</keyword>
<keyword evidence="17" id="KW-0031">Aminopeptidase</keyword>
<dbReference type="SMART" id="SM01263">
    <property type="entry name" value="Leuk-A4-hydro_C"/>
    <property type="match status" value="1"/>
</dbReference>
<dbReference type="CDD" id="cd09599">
    <property type="entry name" value="M1_LTA4H"/>
    <property type="match status" value="1"/>
</dbReference>
<dbReference type="Pfam" id="PF09127">
    <property type="entry name" value="Leuk-A4-hydro_C"/>
    <property type="match status" value="1"/>
</dbReference>
<dbReference type="PRINTS" id="PR00756">
    <property type="entry name" value="ALADIPTASE"/>
</dbReference>